<dbReference type="Proteomes" id="UP000001822">
    <property type="component" value="Chromosome"/>
</dbReference>
<accession>A0A6N4SNN3</accession>
<gene>
    <name evidence="1" type="ordered locus">CHU_0607</name>
</gene>
<dbReference type="SUPFAM" id="SSF53448">
    <property type="entry name" value="Nucleotide-diphospho-sugar transferases"/>
    <property type="match status" value="1"/>
</dbReference>
<dbReference type="OrthoDB" id="9815923at2"/>
<protein>
    <recommendedName>
        <fullName evidence="3">Glycosyltransferase family 2 protein</fullName>
    </recommendedName>
</protein>
<dbReference type="AlphaFoldDB" id="A0A6N4SNN3"/>
<sequence length="289" mass="34026">MKVAGFTFIRNAVTYDYPIVEAITSILPVCDEFVVALGNSDDDTEALINNIGDPRIKIIHTEWNESLREGGKVLAVETDKAMDAISADTDWCFYIQGDEAMHEKYLPVVKEEMQKYLSDASVDGLLFNYEHFFGSYEYVGDAPKWYRKEVRVVRRNPLIRSYKDAQGFRKDGQKLHVKQIDAYMYHYGWVKNPVFQIKKAKSFSKYWHSDEWIESKIPEIELFDYSEVDSLKLFSGTHPASMQNRINQQNWKFKFDFRKKKLSAKHRFKIFIEKLTGWRIGEYKNYIKI</sequence>
<evidence type="ECO:0008006" key="3">
    <source>
        <dbReference type="Google" id="ProtNLM"/>
    </source>
</evidence>
<dbReference type="EMBL" id="CP000383">
    <property type="protein sequence ID" value="ABG57894.1"/>
    <property type="molecule type" value="Genomic_DNA"/>
</dbReference>
<dbReference type="Gene3D" id="3.90.550.10">
    <property type="entry name" value="Spore Coat Polysaccharide Biosynthesis Protein SpsA, Chain A"/>
    <property type="match status" value="1"/>
</dbReference>
<keyword evidence="2" id="KW-1185">Reference proteome</keyword>
<evidence type="ECO:0000313" key="1">
    <source>
        <dbReference type="EMBL" id="ABG57894.1"/>
    </source>
</evidence>
<name>A0A6N4SNN3_CYTH3</name>
<dbReference type="KEGG" id="chu:CHU_0607"/>
<dbReference type="RefSeq" id="WP_011584010.1">
    <property type="nucleotide sequence ID" value="NC_008255.1"/>
</dbReference>
<organism evidence="1 2">
    <name type="scientific">Cytophaga hutchinsonii (strain ATCC 33406 / DSM 1761 / CIP 103989 / NBRC 15051 / NCIMB 9469 / D465)</name>
    <dbReference type="NCBI Taxonomy" id="269798"/>
    <lineage>
        <taxon>Bacteria</taxon>
        <taxon>Pseudomonadati</taxon>
        <taxon>Bacteroidota</taxon>
        <taxon>Cytophagia</taxon>
        <taxon>Cytophagales</taxon>
        <taxon>Cytophagaceae</taxon>
        <taxon>Cytophaga</taxon>
    </lineage>
</organism>
<evidence type="ECO:0000313" key="2">
    <source>
        <dbReference type="Proteomes" id="UP000001822"/>
    </source>
</evidence>
<reference evidence="1 2" key="1">
    <citation type="journal article" date="2007" name="Appl. Environ. Microbiol.">
        <title>Genome sequence of the cellulolytic gliding bacterium Cytophaga hutchinsonii.</title>
        <authorList>
            <person name="Xie G."/>
            <person name="Bruce D.C."/>
            <person name="Challacombe J.F."/>
            <person name="Chertkov O."/>
            <person name="Detter J.C."/>
            <person name="Gilna P."/>
            <person name="Han C.S."/>
            <person name="Lucas S."/>
            <person name="Misra M."/>
            <person name="Myers G.L."/>
            <person name="Richardson P."/>
            <person name="Tapia R."/>
            <person name="Thayer N."/>
            <person name="Thompson L.S."/>
            <person name="Brettin T.S."/>
            <person name="Henrissat B."/>
            <person name="Wilson D.B."/>
            <person name="McBride M.J."/>
        </authorList>
    </citation>
    <scope>NUCLEOTIDE SEQUENCE [LARGE SCALE GENOMIC DNA]</scope>
    <source>
        <strain evidence="2">ATCC 33406 / DSM 1761 / CIP 103989 / NBRC 15051 / NCIMB 9469 / D465</strain>
    </source>
</reference>
<dbReference type="InterPro" id="IPR029044">
    <property type="entry name" value="Nucleotide-diphossugar_trans"/>
</dbReference>
<proteinExistence type="predicted"/>